<evidence type="ECO:0000313" key="9">
    <source>
        <dbReference type="EMBL" id="KAK0549256.1"/>
    </source>
</evidence>
<dbReference type="Gene3D" id="1.10.8.100">
    <property type="entry name" value="Ribosomal RNA adenine dimethylase-like, domain 2"/>
    <property type="match status" value="1"/>
</dbReference>
<keyword evidence="4 6" id="KW-0694">RNA-binding</keyword>
<dbReference type="EC" id="2.1.1.-" evidence="7"/>
<organism evidence="9 10">
    <name type="scientific">Tilletia horrida</name>
    <dbReference type="NCBI Taxonomy" id="155126"/>
    <lineage>
        <taxon>Eukaryota</taxon>
        <taxon>Fungi</taxon>
        <taxon>Dikarya</taxon>
        <taxon>Basidiomycota</taxon>
        <taxon>Ustilaginomycotina</taxon>
        <taxon>Exobasidiomycetes</taxon>
        <taxon>Tilletiales</taxon>
        <taxon>Tilletiaceae</taxon>
        <taxon>Tilletia</taxon>
    </lineage>
</organism>
<gene>
    <name evidence="9" type="ORF">OC846_004152</name>
</gene>
<accession>A0AAN6GN52</accession>
<dbReference type="EMBL" id="JAPDMZ010000117">
    <property type="protein sequence ID" value="KAK0549256.1"/>
    <property type="molecule type" value="Genomic_DNA"/>
</dbReference>
<feature type="compositionally biased region" description="Low complexity" evidence="8">
    <location>
        <begin position="95"/>
        <end position="108"/>
    </location>
</feature>
<dbReference type="Proteomes" id="UP001176517">
    <property type="component" value="Unassembled WGS sequence"/>
</dbReference>
<dbReference type="InterPro" id="IPR029063">
    <property type="entry name" value="SAM-dependent_MTases_sf"/>
</dbReference>
<dbReference type="InterPro" id="IPR001737">
    <property type="entry name" value="KsgA/Erm"/>
</dbReference>
<evidence type="ECO:0000256" key="4">
    <source>
        <dbReference type="ARBA" id="ARBA00022884"/>
    </source>
</evidence>
<dbReference type="InterPro" id="IPR023165">
    <property type="entry name" value="rRNA_Ade_diMease-like_C"/>
</dbReference>
<protein>
    <recommendedName>
        <fullName evidence="7">rRNA adenine N(6)-methyltransferase</fullName>
        <ecNumber evidence="7">2.1.1.-</ecNumber>
    </recommendedName>
</protein>
<sequence>MRSALAVSHAARGLLDAPVWSRSFAAAGPSRLALPNACAADGRRWSTSKAADGPETEVKVVKRRGRPPRSTTEAKASSDKESAEPPERPRRRASAKTAGSSTSATSTRSKAEPKTSAQKGRKSGSLMHSDVLDHSHLPPYEEWDEIFPVRRAFGGHRYFISNRNTAREVAASLGIDKLAAKGVKTTVIEAYPGPGIITRELLQNPNVEKVIVLEDTAAHLKWLDVLKEDPELGPKLVIIRASGYSWPSYNKIIDGGHLDHLKDRIWNLPCQQDQREGLTDETGWQGPSPLLFFGQLPTSVYGDQLYAQIIFAIAAKRWLFRFTRLRMAFTMNKAILGRITSKPDSRDFTRVPLATQCMTDFIPTRRLSGPNAFEPWAAHCFPTRQPIGARLLLSKNIIPAANVPKATTKLGIGLVSLEPKKNLGFTAETFEVFEYLTRNLFVTKSQSISTSMKRIAPGAANVLTMLNKRGEPDEQIDPEQAVHSLTPAQWAGLSRMFYLWPFKPNVMLESGRPTGTSTEEHHLGL</sequence>
<keyword evidence="2 6" id="KW-0808">Transferase</keyword>
<comment type="function">
    <text evidence="5">Mitochondrial transcription factor that confers selective promoter recognition on the core subunit of the yeast mitochondrial RNA polymerase. Interacts with DNA in a non-specific manner.</text>
</comment>
<dbReference type="PANTHER" id="PTHR11727">
    <property type="entry name" value="DIMETHYLADENOSINE TRANSFERASE"/>
    <property type="match status" value="1"/>
</dbReference>
<comment type="similarity">
    <text evidence="6 7">Belongs to the class I-like SAM-binding methyltransferase superfamily. rRNA adenine N(6)-methyltransferase family.</text>
</comment>
<feature type="region of interest" description="Disordered" evidence="8">
    <location>
        <begin position="39"/>
        <end position="130"/>
    </location>
</feature>
<evidence type="ECO:0000256" key="1">
    <source>
        <dbReference type="ARBA" id="ARBA00022603"/>
    </source>
</evidence>
<dbReference type="PROSITE" id="PS51689">
    <property type="entry name" value="SAM_RNA_A_N6_MT"/>
    <property type="match status" value="1"/>
</dbReference>
<keyword evidence="3 6" id="KW-0949">S-adenosyl-L-methionine</keyword>
<evidence type="ECO:0000256" key="3">
    <source>
        <dbReference type="ARBA" id="ARBA00022691"/>
    </source>
</evidence>
<dbReference type="PANTHER" id="PTHR11727:SF7">
    <property type="entry name" value="DIMETHYLADENOSINE TRANSFERASE-RELATED"/>
    <property type="match status" value="1"/>
</dbReference>
<evidence type="ECO:0000313" key="10">
    <source>
        <dbReference type="Proteomes" id="UP001176517"/>
    </source>
</evidence>
<dbReference type="SUPFAM" id="SSF53335">
    <property type="entry name" value="S-adenosyl-L-methionine-dependent methyltransferases"/>
    <property type="match status" value="1"/>
</dbReference>
<dbReference type="Gene3D" id="3.40.50.150">
    <property type="entry name" value="Vaccinia Virus protein VP39"/>
    <property type="match status" value="1"/>
</dbReference>
<feature type="compositionally biased region" description="Basic and acidic residues" evidence="8">
    <location>
        <begin position="76"/>
        <end position="88"/>
    </location>
</feature>
<name>A0AAN6GN52_9BASI</name>
<evidence type="ECO:0000256" key="5">
    <source>
        <dbReference type="ARBA" id="ARBA00024915"/>
    </source>
</evidence>
<evidence type="ECO:0000256" key="7">
    <source>
        <dbReference type="RuleBase" id="RU362106"/>
    </source>
</evidence>
<dbReference type="Pfam" id="PF00398">
    <property type="entry name" value="RrnaAD"/>
    <property type="match status" value="1"/>
</dbReference>
<keyword evidence="7" id="KW-0698">rRNA processing</keyword>
<keyword evidence="10" id="KW-1185">Reference proteome</keyword>
<comment type="caution">
    <text evidence="6">Lacks conserved residue(s) required for the propagation of feature annotation.</text>
</comment>
<feature type="binding site" evidence="6">
    <location>
        <position position="160"/>
    </location>
    <ligand>
        <name>S-adenosyl-L-methionine</name>
        <dbReference type="ChEBI" id="CHEBI:59789"/>
    </ligand>
</feature>
<feature type="binding site" evidence="6">
    <location>
        <position position="214"/>
    </location>
    <ligand>
        <name>S-adenosyl-L-methionine</name>
        <dbReference type="ChEBI" id="CHEBI:59789"/>
    </ligand>
</feature>
<reference evidence="9" key="1">
    <citation type="journal article" date="2023" name="PhytoFront">
        <title>Draft Genome Resources of Seven Strains of Tilletia horrida, Causal Agent of Kernel Smut of Rice.</title>
        <authorList>
            <person name="Khanal S."/>
            <person name="Antony Babu S."/>
            <person name="Zhou X.G."/>
        </authorList>
    </citation>
    <scope>NUCLEOTIDE SEQUENCE</scope>
    <source>
        <strain evidence="9">TX6</strain>
    </source>
</reference>
<comment type="caution">
    <text evidence="9">The sequence shown here is derived from an EMBL/GenBank/DDBJ whole genome shotgun (WGS) entry which is preliminary data.</text>
</comment>
<proteinExistence type="inferred from homology"/>
<evidence type="ECO:0000256" key="6">
    <source>
        <dbReference type="PROSITE-ProRule" id="PRU01026"/>
    </source>
</evidence>
<dbReference type="GO" id="GO:0000179">
    <property type="term" value="F:rRNA (adenine-N6,N6-)-dimethyltransferase activity"/>
    <property type="evidence" value="ECO:0007669"/>
    <property type="project" value="UniProtKB-UniRule"/>
</dbReference>
<dbReference type="AlphaFoldDB" id="A0AAN6GN52"/>
<evidence type="ECO:0000256" key="8">
    <source>
        <dbReference type="SAM" id="MobiDB-lite"/>
    </source>
</evidence>
<evidence type="ECO:0000256" key="2">
    <source>
        <dbReference type="ARBA" id="ARBA00022679"/>
    </source>
</evidence>
<keyword evidence="1 6" id="KW-0489">Methyltransferase</keyword>
<dbReference type="GO" id="GO:0003723">
    <property type="term" value="F:RNA binding"/>
    <property type="evidence" value="ECO:0007669"/>
    <property type="project" value="UniProtKB-UniRule"/>
</dbReference>